<gene>
    <name evidence="1" type="ORF">E2C01_013948</name>
</gene>
<name>A0A5B7DHX6_PORTR</name>
<dbReference type="AlphaFoldDB" id="A0A5B7DHX6"/>
<dbReference type="EMBL" id="VSRR010000932">
    <property type="protein sequence ID" value="MPC20978.1"/>
    <property type="molecule type" value="Genomic_DNA"/>
</dbReference>
<proteinExistence type="predicted"/>
<reference evidence="1 2" key="1">
    <citation type="submission" date="2019-05" db="EMBL/GenBank/DDBJ databases">
        <title>Another draft genome of Portunus trituberculatus and its Hox gene families provides insights of decapod evolution.</title>
        <authorList>
            <person name="Jeong J.-H."/>
            <person name="Song I."/>
            <person name="Kim S."/>
            <person name="Choi T."/>
            <person name="Kim D."/>
            <person name="Ryu S."/>
            <person name="Kim W."/>
        </authorList>
    </citation>
    <scope>NUCLEOTIDE SEQUENCE [LARGE SCALE GENOMIC DNA]</scope>
    <source>
        <tissue evidence="1">Muscle</tissue>
    </source>
</reference>
<protein>
    <submittedName>
        <fullName evidence="1">Uncharacterized protein</fullName>
    </submittedName>
</protein>
<keyword evidence="2" id="KW-1185">Reference proteome</keyword>
<comment type="caution">
    <text evidence="1">The sequence shown here is derived from an EMBL/GenBank/DDBJ whole genome shotgun (WGS) entry which is preliminary data.</text>
</comment>
<accession>A0A5B7DHX6</accession>
<organism evidence="1 2">
    <name type="scientific">Portunus trituberculatus</name>
    <name type="common">Swimming crab</name>
    <name type="synonym">Neptunus trituberculatus</name>
    <dbReference type="NCBI Taxonomy" id="210409"/>
    <lineage>
        <taxon>Eukaryota</taxon>
        <taxon>Metazoa</taxon>
        <taxon>Ecdysozoa</taxon>
        <taxon>Arthropoda</taxon>
        <taxon>Crustacea</taxon>
        <taxon>Multicrustacea</taxon>
        <taxon>Malacostraca</taxon>
        <taxon>Eumalacostraca</taxon>
        <taxon>Eucarida</taxon>
        <taxon>Decapoda</taxon>
        <taxon>Pleocyemata</taxon>
        <taxon>Brachyura</taxon>
        <taxon>Eubrachyura</taxon>
        <taxon>Portunoidea</taxon>
        <taxon>Portunidae</taxon>
        <taxon>Portuninae</taxon>
        <taxon>Portunus</taxon>
    </lineage>
</organism>
<evidence type="ECO:0000313" key="2">
    <source>
        <dbReference type="Proteomes" id="UP000324222"/>
    </source>
</evidence>
<evidence type="ECO:0000313" key="1">
    <source>
        <dbReference type="EMBL" id="MPC20978.1"/>
    </source>
</evidence>
<dbReference type="Proteomes" id="UP000324222">
    <property type="component" value="Unassembled WGS sequence"/>
</dbReference>
<sequence length="59" mass="6800">MGHSEGVRYHPEGARGDVWMRASQRCVWAWKSGEGASPGLIMKLSIKEREEEEQTERRI</sequence>